<feature type="region of interest" description="Disordered" evidence="2">
    <location>
        <begin position="310"/>
        <end position="331"/>
    </location>
</feature>
<name>A0A0X3NX36_SCHSO</name>
<proteinExistence type="predicted"/>
<protein>
    <submittedName>
        <fullName evidence="3">Uncharacterized protein</fullName>
    </submittedName>
</protein>
<keyword evidence="1" id="KW-0175">Coiled coil</keyword>
<dbReference type="AlphaFoldDB" id="A0A0X3NX36"/>
<evidence type="ECO:0000256" key="1">
    <source>
        <dbReference type="SAM" id="Coils"/>
    </source>
</evidence>
<evidence type="ECO:0000313" key="3">
    <source>
        <dbReference type="EMBL" id="JAP42097.1"/>
    </source>
</evidence>
<organism evidence="3">
    <name type="scientific">Schistocephalus solidus</name>
    <name type="common">Tapeworm</name>
    <dbReference type="NCBI Taxonomy" id="70667"/>
    <lineage>
        <taxon>Eukaryota</taxon>
        <taxon>Metazoa</taxon>
        <taxon>Spiralia</taxon>
        <taxon>Lophotrochozoa</taxon>
        <taxon>Platyhelminthes</taxon>
        <taxon>Cestoda</taxon>
        <taxon>Eucestoda</taxon>
        <taxon>Diphyllobothriidea</taxon>
        <taxon>Diphyllobothriidae</taxon>
        <taxon>Schistocephalus</taxon>
    </lineage>
</organism>
<feature type="non-terminal residue" evidence="3">
    <location>
        <position position="1"/>
    </location>
</feature>
<gene>
    <name evidence="3" type="ORF">TR161682</name>
</gene>
<reference evidence="3" key="1">
    <citation type="submission" date="2016-01" db="EMBL/GenBank/DDBJ databases">
        <title>Reference transcriptome for the parasite Schistocephalus solidus: insights into the molecular evolution of parasitism.</title>
        <authorList>
            <person name="Hebert F.O."/>
            <person name="Grambauer S."/>
            <person name="Barber I."/>
            <person name="Landry C.R."/>
            <person name="Aubin-Horth N."/>
        </authorList>
    </citation>
    <scope>NUCLEOTIDE SEQUENCE</scope>
</reference>
<evidence type="ECO:0000256" key="2">
    <source>
        <dbReference type="SAM" id="MobiDB-lite"/>
    </source>
</evidence>
<dbReference type="EMBL" id="GEEE01021128">
    <property type="protein sequence ID" value="JAP42097.1"/>
    <property type="molecule type" value="Transcribed_RNA"/>
</dbReference>
<feature type="compositionally biased region" description="Low complexity" evidence="2">
    <location>
        <begin position="1"/>
        <end position="10"/>
    </location>
</feature>
<feature type="region of interest" description="Disordered" evidence="2">
    <location>
        <begin position="1"/>
        <end position="64"/>
    </location>
</feature>
<accession>A0A0X3NX36</accession>
<sequence>QQQQQQQQPSQQPPPPPVSAWWPILGVPAAPEVQQQQPMTSAPALENSGSSQVTEDMGPLGDQHHQQQGLLASLVPETLRTMLTVNTGTCDGGGASSGLSSDRELFSEECKMAPLSQFHEDVLLHYRRIQYSHLGGQPSEAAPSLGGYLSKRDSGLFEDITDALSGLGGLSDSSEGCYGGFTSPLCSPPLCCAPSSGLAEDIVTTAAATGAMSNSSAPVTIPGRCLRRAAQRKFDAVAVTVATTGLSSTTSGSSTATVASSNTTADTSLDSAFHSATTSAVCGGGGAFVAADAVPSSSASSLLATAGVTAAGDSVSPTSEHDSALVLSEGGGRPVRDFTAEGGGLLTHAAGEAVDFPASCGDHNSGGKLSSQHQHYPHNAPVAFGRCVGGFPAGFNERSPSSSSCRLPGSNVELLSACGGGGASSSSVTSSSFTNLPQSPVLISSPFSNPGCDLERLALRRELEDALSKLKEARKKIDFLTREHLEAVHQLNAAADFIRQLISILSAFITRSRACPSMAHQPPLGVSPNDYSCAVGFWPPTKDTAAGQNLRDEQLQGQPLDYGGADRREGDLFVRQLLQALLSNPLVQTLLARMDTLYDSGSPASAGPIGTSLSTQPSASTNIFSNSRKSSSNLSGIWSTGGGVLEELEEEESQEHVLTPASATTSLSYFVPSATDEEYRIFASVVAPYTTGAVLGDSEVPATGKHSCSTPPPSASTLFAVDACRSVGSAPDCQEFGTISASSSADNSTCSSAV</sequence>
<feature type="coiled-coil region" evidence="1">
    <location>
        <begin position="456"/>
        <end position="490"/>
    </location>
</feature>